<feature type="compositionally biased region" description="Basic residues" evidence="5">
    <location>
        <begin position="199"/>
        <end position="231"/>
    </location>
</feature>
<comment type="similarity">
    <text evidence="2">Belongs to the RRP17 family.</text>
</comment>
<dbReference type="PANTHER" id="PTHR14577">
    <property type="entry name" value="NUCLEOLAR PROTEIN 12"/>
    <property type="match status" value="1"/>
</dbReference>
<evidence type="ECO:0000256" key="4">
    <source>
        <dbReference type="ARBA" id="ARBA00023242"/>
    </source>
</evidence>
<dbReference type="GO" id="GO:0019843">
    <property type="term" value="F:rRNA binding"/>
    <property type="evidence" value="ECO:0007669"/>
    <property type="project" value="TreeGrafter"/>
</dbReference>
<dbReference type="Pfam" id="PF09805">
    <property type="entry name" value="Nop25"/>
    <property type="match status" value="1"/>
</dbReference>
<feature type="region of interest" description="Disordered" evidence="5">
    <location>
        <begin position="66"/>
        <end position="231"/>
    </location>
</feature>
<evidence type="ECO:0000256" key="5">
    <source>
        <dbReference type="SAM" id="MobiDB-lite"/>
    </source>
</evidence>
<keyword evidence="3" id="KW-0175">Coiled coil</keyword>
<organism evidence="6">
    <name type="scientific">Arundo donax</name>
    <name type="common">Giant reed</name>
    <name type="synonym">Donax arundinaceus</name>
    <dbReference type="NCBI Taxonomy" id="35708"/>
    <lineage>
        <taxon>Eukaryota</taxon>
        <taxon>Viridiplantae</taxon>
        <taxon>Streptophyta</taxon>
        <taxon>Embryophyta</taxon>
        <taxon>Tracheophyta</taxon>
        <taxon>Spermatophyta</taxon>
        <taxon>Magnoliopsida</taxon>
        <taxon>Liliopsida</taxon>
        <taxon>Poales</taxon>
        <taxon>Poaceae</taxon>
        <taxon>PACMAD clade</taxon>
        <taxon>Arundinoideae</taxon>
        <taxon>Arundineae</taxon>
        <taxon>Arundo</taxon>
    </lineage>
</organism>
<reference evidence="6" key="2">
    <citation type="journal article" date="2015" name="Data Brief">
        <title>Shoot transcriptome of the giant reed, Arundo donax.</title>
        <authorList>
            <person name="Barrero R.A."/>
            <person name="Guerrero F.D."/>
            <person name="Moolhuijzen P."/>
            <person name="Goolsby J.A."/>
            <person name="Tidwell J."/>
            <person name="Bellgard S.E."/>
            <person name="Bellgard M.I."/>
        </authorList>
    </citation>
    <scope>NUCLEOTIDE SEQUENCE</scope>
    <source>
        <tissue evidence="6">Shoot tissue taken approximately 20 cm above the soil surface</tissue>
    </source>
</reference>
<protein>
    <recommendedName>
        <fullName evidence="7">Ribosomal RNA-processing protein 17</fullName>
    </recommendedName>
</protein>
<dbReference type="EMBL" id="GBRH01283476">
    <property type="protein sequence ID" value="JAD14419.1"/>
    <property type="molecule type" value="Transcribed_RNA"/>
</dbReference>
<keyword evidence="4" id="KW-0539">Nucleus</keyword>
<dbReference type="PANTHER" id="PTHR14577:SF0">
    <property type="entry name" value="NUCLEOLAR PROTEIN 12"/>
    <property type="match status" value="1"/>
</dbReference>
<feature type="compositionally biased region" description="Acidic residues" evidence="5">
    <location>
        <begin position="1"/>
        <end position="15"/>
    </location>
</feature>
<feature type="compositionally biased region" description="Basic residues" evidence="5">
    <location>
        <begin position="66"/>
        <end position="76"/>
    </location>
</feature>
<feature type="region of interest" description="Disordered" evidence="5">
    <location>
        <begin position="1"/>
        <end position="26"/>
    </location>
</feature>
<dbReference type="InterPro" id="IPR019186">
    <property type="entry name" value="Nucleolar_protein_12"/>
</dbReference>
<comment type="subcellular location">
    <subcellularLocation>
        <location evidence="1">Nucleus</location>
        <location evidence="1">Nucleolus</location>
    </subcellularLocation>
</comment>
<dbReference type="GO" id="GO:0005730">
    <property type="term" value="C:nucleolus"/>
    <property type="evidence" value="ECO:0007669"/>
    <property type="project" value="UniProtKB-SubCell"/>
</dbReference>
<evidence type="ECO:0000256" key="1">
    <source>
        <dbReference type="ARBA" id="ARBA00004604"/>
    </source>
</evidence>
<dbReference type="AlphaFoldDB" id="A0A0A8XMV8"/>
<name>A0A0A8XMV8_ARUDO</name>
<reference evidence="6" key="1">
    <citation type="submission" date="2014-09" db="EMBL/GenBank/DDBJ databases">
        <authorList>
            <person name="Magalhaes I.L.F."/>
            <person name="Oliveira U."/>
            <person name="Santos F.R."/>
            <person name="Vidigal T.H.D.A."/>
            <person name="Brescovit A.D."/>
            <person name="Santos A.J."/>
        </authorList>
    </citation>
    <scope>NUCLEOTIDE SEQUENCE</scope>
    <source>
        <tissue evidence="6">Shoot tissue taken approximately 20 cm above the soil surface</tissue>
    </source>
</reference>
<accession>A0A0A8XMV8</accession>
<feature type="compositionally biased region" description="Polar residues" evidence="5">
    <location>
        <begin position="176"/>
        <end position="195"/>
    </location>
</feature>
<feature type="compositionally biased region" description="Basic residues" evidence="5">
    <location>
        <begin position="86"/>
        <end position="97"/>
    </location>
</feature>
<evidence type="ECO:0000313" key="6">
    <source>
        <dbReference type="EMBL" id="JAD14419.1"/>
    </source>
</evidence>
<sequence length="231" mass="25946">MAWEEEAAAEEEYGEEMTSSESEEEVVVGQMPTVMVPKHIKKRSLKNKALSVTLDTKALRDFVTGFHKRKKKRRKEAQKILQEKERKKRIQDRKRRKEEKEIAMYGRVLSSDNADGAGLDNEDIGNVGEEMETPDDLSASLSEIKTYEDDGTRITVTTSEITREDDDLGPKPIGSVSASYTNKNPSSVAKKNSSLGVKKPQKRTFKNKSKGKKGDKKRGAAKGKKKNKGRK</sequence>
<evidence type="ECO:0000256" key="2">
    <source>
        <dbReference type="ARBA" id="ARBA00007175"/>
    </source>
</evidence>
<proteinExistence type="inferred from homology"/>
<evidence type="ECO:0008006" key="7">
    <source>
        <dbReference type="Google" id="ProtNLM"/>
    </source>
</evidence>
<evidence type="ECO:0000256" key="3">
    <source>
        <dbReference type="ARBA" id="ARBA00023054"/>
    </source>
</evidence>